<sequence>MKKSPLIDLFGLSEDPLDNNRLDELFYRLELEIITSNSMPDNALFDPERQVIDSFIII</sequence>
<organism evidence="1 2">
    <name type="scientific">Nitrosovibrio tenuis</name>
    <dbReference type="NCBI Taxonomy" id="1233"/>
    <lineage>
        <taxon>Bacteria</taxon>
        <taxon>Pseudomonadati</taxon>
        <taxon>Pseudomonadota</taxon>
        <taxon>Betaproteobacteria</taxon>
        <taxon>Nitrosomonadales</taxon>
        <taxon>Nitrosomonadaceae</taxon>
        <taxon>Nitrosovibrio</taxon>
    </lineage>
</organism>
<keyword evidence="2" id="KW-1185">Reference proteome</keyword>
<reference evidence="1 2" key="1">
    <citation type="submission" date="2016-10" db="EMBL/GenBank/DDBJ databases">
        <authorList>
            <person name="de Groot N.N."/>
        </authorList>
    </citation>
    <scope>NUCLEOTIDE SEQUENCE [LARGE SCALE GENOMIC DNA]</scope>
    <source>
        <strain evidence="1 2">Nv1</strain>
    </source>
</reference>
<protein>
    <submittedName>
        <fullName evidence="1">Uncharacterized protein</fullName>
    </submittedName>
</protein>
<evidence type="ECO:0000313" key="1">
    <source>
        <dbReference type="EMBL" id="SEK61166.1"/>
    </source>
</evidence>
<dbReference type="Proteomes" id="UP000198620">
    <property type="component" value="Unassembled WGS sequence"/>
</dbReference>
<accession>A0A1H7IF93</accession>
<dbReference type="RefSeq" id="WP_177171747.1">
    <property type="nucleotide sequence ID" value="NZ_FOBH01000002.1"/>
</dbReference>
<dbReference type="EMBL" id="FOBH01000002">
    <property type="protein sequence ID" value="SEK61166.1"/>
    <property type="molecule type" value="Genomic_DNA"/>
</dbReference>
<name>A0A1H7IF93_9PROT</name>
<proteinExistence type="predicted"/>
<dbReference type="AlphaFoldDB" id="A0A1H7IF93"/>
<evidence type="ECO:0000313" key="2">
    <source>
        <dbReference type="Proteomes" id="UP000198620"/>
    </source>
</evidence>
<gene>
    <name evidence="1" type="ORF">SAMN05216387_102154</name>
</gene>